<dbReference type="InterPro" id="IPR026467">
    <property type="entry name" value="Ser/Gly_Cys_C_dom"/>
</dbReference>
<feature type="region of interest" description="Disordered" evidence="1">
    <location>
        <begin position="289"/>
        <end position="346"/>
    </location>
</feature>
<evidence type="ECO:0000313" key="2">
    <source>
        <dbReference type="EMBL" id="MBO0514528.1"/>
    </source>
</evidence>
<feature type="compositionally biased region" description="Low complexity" evidence="1">
    <location>
        <begin position="329"/>
        <end position="346"/>
    </location>
</feature>
<name>A0A939F9P6_9ACTN</name>
<evidence type="ECO:0000256" key="1">
    <source>
        <dbReference type="SAM" id="MobiDB-lite"/>
    </source>
</evidence>
<dbReference type="NCBIfam" id="TIGR04222">
    <property type="entry name" value="near_uncomplex"/>
    <property type="match status" value="1"/>
</dbReference>
<keyword evidence="3" id="KW-1185">Reference proteome</keyword>
<protein>
    <submittedName>
        <fullName evidence="2">TIGR04222 domain-containing membrane protein</fullName>
    </submittedName>
</protein>
<evidence type="ECO:0000313" key="3">
    <source>
        <dbReference type="Proteomes" id="UP000664167"/>
    </source>
</evidence>
<gene>
    <name evidence="2" type="ORF">J0695_22425</name>
</gene>
<dbReference type="Proteomes" id="UP000664167">
    <property type="component" value="Unassembled WGS sequence"/>
</dbReference>
<dbReference type="EMBL" id="JAFLRJ010000212">
    <property type="protein sequence ID" value="MBO0514528.1"/>
    <property type="molecule type" value="Genomic_DNA"/>
</dbReference>
<accession>A0A939F9P6</accession>
<feature type="compositionally biased region" description="Gly residues" evidence="1">
    <location>
        <begin position="289"/>
        <end position="328"/>
    </location>
</feature>
<sequence length="346" mass="33595">MNALLLLCYLVIGVSSAGLIATTVRARGHASGASVHDLMEVAFLSGGPARVTDTALAGMSEDGRITVGGPGIVAVQRPVAQEPVERAVLAALAEAPSGALHLLRNEVMRSPAVQEIGDGLAARGLMVEPRARRKPAVWGIAQFAGCAIGLPLSIFATVLEFNAVGVGESPFPFVAKVLPALVGGMLTGVVCSAVSGRRVTGSGKAALAAYRAAYAQHPAAAVRVALHGLRALPDPLLQAQLFAAARLGVGRGTTRPSSSSSSHFDPHTSASATPAVVWCGSSTPGGSSCGSSGGGGGSSCGGSSGSSCGGGSGSSCGGSSGSSCGGSSGSSCGSSSGSSCGSSSSS</sequence>
<dbReference type="AlphaFoldDB" id="A0A939F9P6"/>
<organism evidence="2 3">
    <name type="scientific">Streptomyces beijiangensis</name>
    <dbReference type="NCBI Taxonomy" id="163361"/>
    <lineage>
        <taxon>Bacteria</taxon>
        <taxon>Bacillati</taxon>
        <taxon>Actinomycetota</taxon>
        <taxon>Actinomycetes</taxon>
        <taxon>Kitasatosporales</taxon>
        <taxon>Streptomycetaceae</taxon>
        <taxon>Streptomyces</taxon>
    </lineage>
</organism>
<dbReference type="RefSeq" id="WP_206963935.1">
    <property type="nucleotide sequence ID" value="NZ_BAAAJJ010000015.1"/>
</dbReference>
<comment type="caution">
    <text evidence="2">The sequence shown here is derived from an EMBL/GenBank/DDBJ whole genome shotgun (WGS) entry which is preliminary data.</text>
</comment>
<reference evidence="2" key="1">
    <citation type="submission" date="2021-03" db="EMBL/GenBank/DDBJ databases">
        <title>Streptomyces poriferae sp. nov., a novel marine sponge-derived Actinobacteria species with anti-MRSA activity.</title>
        <authorList>
            <person name="Sandoval-Powers M."/>
            <person name="Kralova S."/>
            <person name="Nguyen G.-S."/>
            <person name="Fawwal D."/>
            <person name="Degnes K."/>
            <person name="Klinkenberg G."/>
            <person name="Sletta H."/>
            <person name="Wentzel A."/>
            <person name="Liles M.R."/>
        </authorList>
    </citation>
    <scope>NUCLEOTIDE SEQUENCE</scope>
    <source>
        <strain evidence="2">DSM 41794</strain>
    </source>
</reference>
<proteinExistence type="predicted"/>